<gene>
    <name evidence="7" type="ORF">CLODIP_2_CD02189</name>
</gene>
<feature type="transmembrane region" description="Helical" evidence="6">
    <location>
        <begin position="255"/>
        <end position="281"/>
    </location>
</feature>
<evidence type="ECO:0000313" key="7">
    <source>
        <dbReference type="EMBL" id="CAB3363481.1"/>
    </source>
</evidence>
<sequence>MEQVFVRKLSCILGINSRPTIRSRFYSLSIFCVITSSCLNLLYKSGLEPLLNPDTDVSLSIAYMFDLIARIARVISYIIMHILTYKHSDRFEKIYHQLQVVKRRVCGNPGLHSNDAFRFAVMFALIRLLATLTPVFSRSNSELVATLMDIPFHLKFIFNFYMELQLFTFCSMLELSFSSIRARLSRLRKHTPNNSLTQCGKVFVDKWGLPKQRSHLILESLWVVSYSESVRSLRRSHAELCDLANRINALFGVRLLVDITAQLLALLLRLKIVIIWTFTAIKSARDPHSTFLKDATEMERAISALVLCPIHIGTVYAVVFYCTRTVKKNDMVLSEVYKLLNHSLDSRDSEEVT</sequence>
<feature type="transmembrane region" description="Helical" evidence="6">
    <location>
        <begin position="116"/>
        <end position="136"/>
    </location>
</feature>
<feature type="transmembrane region" description="Helical" evidence="6">
    <location>
        <begin position="63"/>
        <end position="83"/>
    </location>
</feature>
<dbReference type="GO" id="GO:0007165">
    <property type="term" value="P:signal transduction"/>
    <property type="evidence" value="ECO:0007669"/>
    <property type="project" value="UniProtKB-KW"/>
</dbReference>
<comment type="caution">
    <text evidence="7">The sequence shown here is derived from an EMBL/GenBank/DDBJ whole genome shotgun (WGS) entry which is preliminary data.</text>
</comment>
<dbReference type="GO" id="GO:0005886">
    <property type="term" value="C:plasma membrane"/>
    <property type="evidence" value="ECO:0007669"/>
    <property type="project" value="UniProtKB-SubCell"/>
</dbReference>
<protein>
    <recommendedName>
        <fullName evidence="6">Gustatory receptor</fullName>
    </recommendedName>
</protein>
<dbReference type="AlphaFoldDB" id="A0A8S1C5R4"/>
<evidence type="ECO:0000256" key="3">
    <source>
        <dbReference type="ARBA" id="ARBA00022692"/>
    </source>
</evidence>
<evidence type="ECO:0000256" key="6">
    <source>
        <dbReference type="RuleBase" id="RU363108"/>
    </source>
</evidence>
<evidence type="ECO:0000256" key="4">
    <source>
        <dbReference type="ARBA" id="ARBA00022989"/>
    </source>
</evidence>
<dbReference type="Pfam" id="PF08395">
    <property type="entry name" value="7tm_7"/>
    <property type="match status" value="1"/>
</dbReference>
<proteinExistence type="inferred from homology"/>
<keyword evidence="4 6" id="KW-1133">Transmembrane helix</keyword>
<organism evidence="7 8">
    <name type="scientific">Cloeon dipterum</name>
    <dbReference type="NCBI Taxonomy" id="197152"/>
    <lineage>
        <taxon>Eukaryota</taxon>
        <taxon>Metazoa</taxon>
        <taxon>Ecdysozoa</taxon>
        <taxon>Arthropoda</taxon>
        <taxon>Hexapoda</taxon>
        <taxon>Insecta</taxon>
        <taxon>Pterygota</taxon>
        <taxon>Palaeoptera</taxon>
        <taxon>Ephemeroptera</taxon>
        <taxon>Pisciforma</taxon>
        <taxon>Baetidae</taxon>
        <taxon>Cloeon</taxon>
    </lineage>
</organism>
<comment type="function">
    <text evidence="6">Gustatory receptor which mediates acceptance or avoidance behavior, depending on its substrates.</text>
</comment>
<reference evidence="7 8" key="1">
    <citation type="submission" date="2020-04" db="EMBL/GenBank/DDBJ databases">
        <authorList>
            <person name="Alioto T."/>
            <person name="Alioto T."/>
            <person name="Gomez Garrido J."/>
        </authorList>
    </citation>
    <scope>NUCLEOTIDE SEQUENCE [LARGE SCALE GENOMIC DNA]</scope>
</reference>
<name>A0A8S1C5R4_9INSE</name>
<evidence type="ECO:0000313" key="8">
    <source>
        <dbReference type="Proteomes" id="UP000494165"/>
    </source>
</evidence>
<feature type="transmembrane region" description="Helical" evidence="6">
    <location>
        <begin position="25"/>
        <end position="43"/>
    </location>
</feature>
<keyword evidence="5 6" id="KW-0472">Membrane</keyword>
<dbReference type="InterPro" id="IPR013604">
    <property type="entry name" value="7TM_chemorcpt"/>
</dbReference>
<comment type="similarity">
    <text evidence="6">Belongs to the insect chemoreceptor superfamily. Gustatory receptor (GR) family.</text>
</comment>
<accession>A0A8S1C5R4</accession>
<feature type="transmembrane region" description="Helical" evidence="6">
    <location>
        <begin position="156"/>
        <end position="180"/>
    </location>
</feature>
<dbReference type="Proteomes" id="UP000494165">
    <property type="component" value="Unassembled WGS sequence"/>
</dbReference>
<dbReference type="GO" id="GO:0050909">
    <property type="term" value="P:sensory perception of taste"/>
    <property type="evidence" value="ECO:0007669"/>
    <property type="project" value="InterPro"/>
</dbReference>
<keyword evidence="6" id="KW-0807">Transducer</keyword>
<evidence type="ECO:0000256" key="2">
    <source>
        <dbReference type="ARBA" id="ARBA00022475"/>
    </source>
</evidence>
<comment type="subcellular location">
    <subcellularLocation>
        <location evidence="1 6">Cell membrane</location>
        <topology evidence="1 6">Multi-pass membrane protein</topology>
    </subcellularLocation>
</comment>
<comment type="caution">
    <text evidence="6">Lacks conserved residue(s) required for the propagation of feature annotation.</text>
</comment>
<keyword evidence="2 6" id="KW-1003">Cell membrane</keyword>
<keyword evidence="6" id="KW-0675">Receptor</keyword>
<feature type="transmembrane region" description="Helical" evidence="6">
    <location>
        <begin position="301"/>
        <end position="322"/>
    </location>
</feature>
<evidence type="ECO:0000256" key="5">
    <source>
        <dbReference type="ARBA" id="ARBA00023136"/>
    </source>
</evidence>
<dbReference type="EMBL" id="CADEPI010000012">
    <property type="protein sequence ID" value="CAB3363481.1"/>
    <property type="molecule type" value="Genomic_DNA"/>
</dbReference>
<evidence type="ECO:0000256" key="1">
    <source>
        <dbReference type="ARBA" id="ARBA00004651"/>
    </source>
</evidence>
<keyword evidence="3 6" id="KW-0812">Transmembrane</keyword>
<keyword evidence="8" id="KW-1185">Reference proteome</keyword>